<sequence>MSNRRSIEIEGLHHGGAPIPQACLVGPLLVSSGILGQDPAGGRVPEDLTEQVAHVFANIGRVLDAAGGSVADIAKLTFFVRDRASREAINAEWLRMFPDPADRPARHTLVQELPPTIHVQCELIAYLGGVS</sequence>
<dbReference type="Proteomes" id="UP000599074">
    <property type="component" value="Unassembled WGS sequence"/>
</dbReference>
<comment type="caution">
    <text evidence="1">The sequence shown here is derived from an EMBL/GenBank/DDBJ whole genome shotgun (WGS) entry which is preliminary data.</text>
</comment>
<dbReference type="SUPFAM" id="SSF55298">
    <property type="entry name" value="YjgF-like"/>
    <property type="match status" value="1"/>
</dbReference>
<dbReference type="RefSeq" id="WP_168117338.1">
    <property type="nucleotide sequence ID" value="NZ_BOON01000045.1"/>
</dbReference>
<dbReference type="GO" id="GO:0019239">
    <property type="term" value="F:deaminase activity"/>
    <property type="evidence" value="ECO:0007669"/>
    <property type="project" value="TreeGrafter"/>
</dbReference>
<accession>A0A8J3TH55</accession>
<keyword evidence="2" id="KW-1185">Reference proteome</keyword>
<dbReference type="GO" id="GO:0005829">
    <property type="term" value="C:cytosol"/>
    <property type="evidence" value="ECO:0007669"/>
    <property type="project" value="TreeGrafter"/>
</dbReference>
<dbReference type="InterPro" id="IPR006175">
    <property type="entry name" value="YjgF/YER057c/UK114"/>
</dbReference>
<dbReference type="AlphaFoldDB" id="A0A8J3TH55"/>
<dbReference type="PANTHER" id="PTHR11803:SF39">
    <property type="entry name" value="2-IMINOBUTANOATE_2-IMINOPROPANOATE DEAMINASE"/>
    <property type="match status" value="1"/>
</dbReference>
<gene>
    <name evidence="1" type="ORF">Pme01_46740</name>
</gene>
<evidence type="ECO:0000313" key="1">
    <source>
        <dbReference type="EMBL" id="GII25077.1"/>
    </source>
</evidence>
<proteinExistence type="predicted"/>
<dbReference type="EMBL" id="BOON01000045">
    <property type="protein sequence ID" value="GII25077.1"/>
    <property type="molecule type" value="Genomic_DNA"/>
</dbReference>
<dbReference type="Gene3D" id="3.30.1330.40">
    <property type="entry name" value="RutC-like"/>
    <property type="match status" value="1"/>
</dbReference>
<evidence type="ECO:0000313" key="2">
    <source>
        <dbReference type="Proteomes" id="UP000599074"/>
    </source>
</evidence>
<organism evidence="1 2">
    <name type="scientific">Planosporangium mesophilum</name>
    <dbReference type="NCBI Taxonomy" id="689768"/>
    <lineage>
        <taxon>Bacteria</taxon>
        <taxon>Bacillati</taxon>
        <taxon>Actinomycetota</taxon>
        <taxon>Actinomycetes</taxon>
        <taxon>Micromonosporales</taxon>
        <taxon>Micromonosporaceae</taxon>
        <taxon>Planosporangium</taxon>
    </lineage>
</organism>
<dbReference type="CDD" id="cd00448">
    <property type="entry name" value="YjgF_YER057c_UK114_family"/>
    <property type="match status" value="1"/>
</dbReference>
<dbReference type="InterPro" id="IPR035959">
    <property type="entry name" value="RutC-like_sf"/>
</dbReference>
<name>A0A8J3TH55_9ACTN</name>
<reference evidence="1" key="1">
    <citation type="submission" date="2021-01" db="EMBL/GenBank/DDBJ databases">
        <title>Whole genome shotgun sequence of Planosporangium mesophilum NBRC 109066.</title>
        <authorList>
            <person name="Komaki H."/>
            <person name="Tamura T."/>
        </authorList>
    </citation>
    <scope>NUCLEOTIDE SEQUENCE</scope>
    <source>
        <strain evidence="1">NBRC 109066</strain>
    </source>
</reference>
<protein>
    <submittedName>
        <fullName evidence="1">Enamine deaminase RidA</fullName>
    </submittedName>
</protein>
<dbReference type="Pfam" id="PF01042">
    <property type="entry name" value="Ribonuc_L-PSP"/>
    <property type="match status" value="1"/>
</dbReference>
<dbReference type="PANTHER" id="PTHR11803">
    <property type="entry name" value="2-IMINOBUTANOATE/2-IMINOPROPANOATE DEAMINASE RIDA"/>
    <property type="match status" value="1"/>
</dbReference>